<accession>A0A4D4J941</accession>
<dbReference type="GO" id="GO:0006355">
    <property type="term" value="P:regulation of DNA-templated transcription"/>
    <property type="evidence" value="ECO:0007669"/>
    <property type="project" value="InterPro"/>
</dbReference>
<dbReference type="InterPro" id="IPR016032">
    <property type="entry name" value="Sig_transdc_resp-reg_C-effctor"/>
</dbReference>
<evidence type="ECO:0000256" key="2">
    <source>
        <dbReference type="ARBA" id="ARBA00023015"/>
    </source>
</evidence>
<feature type="domain" description="OmpR/PhoB-type" evidence="6">
    <location>
        <begin position="1"/>
        <end position="98"/>
    </location>
</feature>
<evidence type="ECO:0000256" key="3">
    <source>
        <dbReference type="ARBA" id="ARBA00023125"/>
    </source>
</evidence>
<evidence type="ECO:0000259" key="6">
    <source>
        <dbReference type="PROSITE" id="PS51755"/>
    </source>
</evidence>
<comment type="caution">
    <text evidence="7">The sequence shown here is derived from an EMBL/GenBank/DDBJ whole genome shotgun (WGS) entry which is preliminary data.</text>
</comment>
<reference evidence="8" key="1">
    <citation type="submission" date="2019-04" db="EMBL/GenBank/DDBJ databases">
        <title>Draft genome sequence of Pseudonocardiaceae bacterium SL3-2-4.</title>
        <authorList>
            <person name="Ningsih F."/>
            <person name="Yokota A."/>
            <person name="Sakai Y."/>
            <person name="Nanatani K."/>
            <person name="Yabe S."/>
            <person name="Oetari A."/>
            <person name="Sjamsuridzal W."/>
        </authorList>
    </citation>
    <scope>NUCLEOTIDE SEQUENCE [LARGE SCALE GENOMIC DNA]</scope>
    <source>
        <strain evidence="8">SL3-2-4</strain>
    </source>
</reference>
<dbReference type="InterPro" id="IPR011990">
    <property type="entry name" value="TPR-like_helical_dom_sf"/>
</dbReference>
<dbReference type="Gene3D" id="1.25.40.10">
    <property type="entry name" value="Tetratricopeptide repeat domain"/>
    <property type="match status" value="1"/>
</dbReference>
<sequence>MGYEFRLLGPLEIVRDGREVTPTAPKLCVVAALLVLRRNRLVQTSEFVDELWGEDPPSSAIPTVHTYIYKLRKLLDGSGAGSADDLVHTCLNGYSARIPAEQVDVHRFEHLAEQGRTALMRGEAEHAARCCAGALRLWRGPALAGLPAGQRLSAHVVRLGEALLRIRETRIEAELRLGHHREVVSELVELTRAHTFHEGLARQLMIALYRCGRRGEALAEYQRFRALMADELGLEPSPSLRRLQQSLLAGDPVPAALPAGEAS</sequence>
<dbReference type="SUPFAM" id="SSF46894">
    <property type="entry name" value="C-terminal effector domain of the bipartite response regulators"/>
    <property type="match status" value="1"/>
</dbReference>
<dbReference type="CDD" id="cd15831">
    <property type="entry name" value="BTAD"/>
    <property type="match status" value="1"/>
</dbReference>
<dbReference type="RefSeq" id="WP_192909457.1">
    <property type="nucleotide sequence ID" value="NZ_BJFL01000007.1"/>
</dbReference>
<name>A0A4D4J941_9PSEU</name>
<dbReference type="SMART" id="SM00862">
    <property type="entry name" value="Trans_reg_C"/>
    <property type="match status" value="1"/>
</dbReference>
<dbReference type="AlphaFoldDB" id="A0A4D4J941"/>
<protein>
    <recommendedName>
        <fullName evidence="6">OmpR/PhoB-type domain-containing protein</fullName>
    </recommendedName>
</protein>
<evidence type="ECO:0000313" key="8">
    <source>
        <dbReference type="Proteomes" id="UP000298860"/>
    </source>
</evidence>
<dbReference type="Pfam" id="PF00486">
    <property type="entry name" value="Trans_reg_C"/>
    <property type="match status" value="1"/>
</dbReference>
<dbReference type="GO" id="GO:0003677">
    <property type="term" value="F:DNA binding"/>
    <property type="evidence" value="ECO:0007669"/>
    <property type="project" value="UniProtKB-UniRule"/>
</dbReference>
<dbReference type="Proteomes" id="UP000298860">
    <property type="component" value="Unassembled WGS sequence"/>
</dbReference>
<dbReference type="GO" id="GO:0000160">
    <property type="term" value="P:phosphorelay signal transduction system"/>
    <property type="evidence" value="ECO:0007669"/>
    <property type="project" value="InterPro"/>
</dbReference>
<dbReference type="SMART" id="SM01043">
    <property type="entry name" value="BTAD"/>
    <property type="match status" value="1"/>
</dbReference>
<feature type="DNA-binding region" description="OmpR/PhoB-type" evidence="5">
    <location>
        <begin position="1"/>
        <end position="98"/>
    </location>
</feature>
<evidence type="ECO:0000256" key="1">
    <source>
        <dbReference type="ARBA" id="ARBA00005820"/>
    </source>
</evidence>
<keyword evidence="2" id="KW-0805">Transcription regulation</keyword>
<evidence type="ECO:0000256" key="4">
    <source>
        <dbReference type="ARBA" id="ARBA00023163"/>
    </source>
</evidence>
<dbReference type="InterPro" id="IPR051677">
    <property type="entry name" value="AfsR-DnrI-RedD_regulator"/>
</dbReference>
<keyword evidence="4" id="KW-0804">Transcription</keyword>
<dbReference type="InterPro" id="IPR036388">
    <property type="entry name" value="WH-like_DNA-bd_sf"/>
</dbReference>
<dbReference type="PROSITE" id="PS51755">
    <property type="entry name" value="OMPR_PHOB"/>
    <property type="match status" value="1"/>
</dbReference>
<dbReference type="InterPro" id="IPR001867">
    <property type="entry name" value="OmpR/PhoB-type_DNA-bd"/>
</dbReference>
<keyword evidence="8" id="KW-1185">Reference proteome</keyword>
<dbReference type="SUPFAM" id="SSF48452">
    <property type="entry name" value="TPR-like"/>
    <property type="match status" value="1"/>
</dbReference>
<dbReference type="PANTHER" id="PTHR35807">
    <property type="entry name" value="TRANSCRIPTIONAL REGULATOR REDD-RELATED"/>
    <property type="match status" value="1"/>
</dbReference>
<dbReference type="EMBL" id="BJFL01000007">
    <property type="protein sequence ID" value="GDY30383.1"/>
    <property type="molecule type" value="Genomic_DNA"/>
</dbReference>
<organism evidence="7 8">
    <name type="scientific">Gandjariella thermophila</name>
    <dbReference type="NCBI Taxonomy" id="1931992"/>
    <lineage>
        <taxon>Bacteria</taxon>
        <taxon>Bacillati</taxon>
        <taxon>Actinomycetota</taxon>
        <taxon>Actinomycetes</taxon>
        <taxon>Pseudonocardiales</taxon>
        <taxon>Pseudonocardiaceae</taxon>
        <taxon>Gandjariella</taxon>
    </lineage>
</organism>
<evidence type="ECO:0000256" key="5">
    <source>
        <dbReference type="PROSITE-ProRule" id="PRU01091"/>
    </source>
</evidence>
<dbReference type="Pfam" id="PF03704">
    <property type="entry name" value="BTAD"/>
    <property type="match status" value="1"/>
</dbReference>
<comment type="similarity">
    <text evidence="1">Belongs to the AfsR/DnrI/RedD regulatory family.</text>
</comment>
<keyword evidence="3 5" id="KW-0238">DNA-binding</keyword>
<dbReference type="PANTHER" id="PTHR35807:SF1">
    <property type="entry name" value="TRANSCRIPTIONAL REGULATOR REDD"/>
    <property type="match status" value="1"/>
</dbReference>
<dbReference type="InterPro" id="IPR005158">
    <property type="entry name" value="BTAD"/>
</dbReference>
<evidence type="ECO:0000313" key="7">
    <source>
        <dbReference type="EMBL" id="GDY30383.1"/>
    </source>
</evidence>
<gene>
    <name evidence="7" type="ORF">GTS_20160</name>
</gene>
<dbReference type="Gene3D" id="1.10.10.10">
    <property type="entry name" value="Winged helix-like DNA-binding domain superfamily/Winged helix DNA-binding domain"/>
    <property type="match status" value="1"/>
</dbReference>
<proteinExistence type="inferred from homology"/>